<keyword evidence="1" id="KW-0175">Coiled coil</keyword>
<accession>A0A0R1WDC2</accession>
<proteinExistence type="predicted"/>
<name>A0A0R1WDC2_9LACO</name>
<sequence length="84" mass="9467">MAINQDILDINEAIRQYGNACNSIGYAQATRESAINMQNNATSLDDAEAYSNSAERLAVAISVLRDDKNDYEEKIKRAFEHYYS</sequence>
<keyword evidence="3" id="KW-1185">Reference proteome</keyword>
<evidence type="ECO:0000313" key="3">
    <source>
        <dbReference type="Proteomes" id="UP000051302"/>
    </source>
</evidence>
<feature type="coiled-coil region" evidence="1">
    <location>
        <begin position="54"/>
        <end position="81"/>
    </location>
</feature>
<dbReference type="EMBL" id="AZFV01000018">
    <property type="protein sequence ID" value="KRM15944.1"/>
    <property type="molecule type" value="Genomic_DNA"/>
</dbReference>
<protein>
    <submittedName>
        <fullName evidence="2">Uncharacterized protein</fullName>
    </submittedName>
</protein>
<dbReference type="Proteomes" id="UP000051302">
    <property type="component" value="Unassembled WGS sequence"/>
</dbReference>
<dbReference type="PATRIC" id="fig|1423774.3.peg.877"/>
<evidence type="ECO:0000313" key="2">
    <source>
        <dbReference type="EMBL" id="KRM15944.1"/>
    </source>
</evidence>
<dbReference type="RefSeq" id="WP_057892414.1">
    <property type="nucleotide sequence ID" value="NZ_AZFV01000018.1"/>
</dbReference>
<dbReference type="STRING" id="1423774.FD31_GL000843"/>
<comment type="caution">
    <text evidence="2">The sequence shown here is derived from an EMBL/GenBank/DDBJ whole genome shotgun (WGS) entry which is preliminary data.</text>
</comment>
<gene>
    <name evidence="2" type="ORF">FD31_GL000843</name>
</gene>
<dbReference type="AlphaFoldDB" id="A0A0R1WDC2"/>
<reference evidence="2 3" key="1">
    <citation type="journal article" date="2015" name="Genome Announc.">
        <title>Expanding the biotechnology potential of lactobacilli through comparative genomics of 213 strains and associated genera.</title>
        <authorList>
            <person name="Sun Z."/>
            <person name="Harris H.M."/>
            <person name="McCann A."/>
            <person name="Guo C."/>
            <person name="Argimon S."/>
            <person name="Zhang W."/>
            <person name="Yang X."/>
            <person name="Jeffery I.B."/>
            <person name="Cooney J.C."/>
            <person name="Kagawa T.F."/>
            <person name="Liu W."/>
            <person name="Song Y."/>
            <person name="Salvetti E."/>
            <person name="Wrobel A."/>
            <person name="Rasinkangas P."/>
            <person name="Parkhill J."/>
            <person name="Rea M.C."/>
            <person name="O'Sullivan O."/>
            <person name="Ritari J."/>
            <person name="Douillard F.P."/>
            <person name="Paul Ross R."/>
            <person name="Yang R."/>
            <person name="Briner A.E."/>
            <person name="Felis G.E."/>
            <person name="de Vos W.M."/>
            <person name="Barrangou R."/>
            <person name="Klaenhammer T.R."/>
            <person name="Caufield P.W."/>
            <person name="Cui Y."/>
            <person name="Zhang H."/>
            <person name="O'Toole P.W."/>
        </authorList>
    </citation>
    <scope>NUCLEOTIDE SEQUENCE [LARGE SCALE GENOMIC DNA]</scope>
    <source>
        <strain evidence="2 3">DSM 16982</strain>
    </source>
</reference>
<organism evidence="2 3">
    <name type="scientific">Companilactobacillus nantensis DSM 16982</name>
    <dbReference type="NCBI Taxonomy" id="1423774"/>
    <lineage>
        <taxon>Bacteria</taxon>
        <taxon>Bacillati</taxon>
        <taxon>Bacillota</taxon>
        <taxon>Bacilli</taxon>
        <taxon>Lactobacillales</taxon>
        <taxon>Lactobacillaceae</taxon>
        <taxon>Companilactobacillus</taxon>
    </lineage>
</organism>
<evidence type="ECO:0000256" key="1">
    <source>
        <dbReference type="SAM" id="Coils"/>
    </source>
</evidence>